<evidence type="ECO:0000256" key="3">
    <source>
        <dbReference type="ARBA" id="ARBA00004721"/>
    </source>
</evidence>
<name>A0A2P6Q344_ROSCH</name>
<dbReference type="PANTHER" id="PTHR31225">
    <property type="entry name" value="OS04G0344100 PROTEIN-RELATED"/>
    <property type="match status" value="1"/>
</dbReference>
<dbReference type="SUPFAM" id="SSF48239">
    <property type="entry name" value="Terpenoid cyclases/Protein prenyltransferases"/>
    <property type="match status" value="1"/>
</dbReference>
<dbReference type="GO" id="GO:0016102">
    <property type="term" value="P:diterpenoid biosynthetic process"/>
    <property type="evidence" value="ECO:0007669"/>
    <property type="project" value="InterPro"/>
</dbReference>
<dbReference type="GO" id="GO:0010333">
    <property type="term" value="F:terpene synthase activity"/>
    <property type="evidence" value="ECO:0007669"/>
    <property type="project" value="InterPro"/>
</dbReference>
<dbReference type="CDD" id="cd00684">
    <property type="entry name" value="Terpene_cyclase_plant_C1"/>
    <property type="match status" value="1"/>
</dbReference>
<dbReference type="PANTHER" id="PTHR31225:SF0">
    <property type="entry name" value="S-(+)-LINALOOL SYNTHASE, CHLOROPLASTIC"/>
    <property type="match status" value="1"/>
</dbReference>
<comment type="cofactor">
    <cofactor evidence="1">
        <name>Mn(2+)</name>
        <dbReference type="ChEBI" id="CHEBI:29035"/>
    </cofactor>
</comment>
<organism evidence="9 10">
    <name type="scientific">Rosa chinensis</name>
    <name type="common">China rose</name>
    <dbReference type="NCBI Taxonomy" id="74649"/>
    <lineage>
        <taxon>Eukaryota</taxon>
        <taxon>Viridiplantae</taxon>
        <taxon>Streptophyta</taxon>
        <taxon>Embryophyta</taxon>
        <taxon>Tracheophyta</taxon>
        <taxon>Spermatophyta</taxon>
        <taxon>Magnoliopsida</taxon>
        <taxon>eudicotyledons</taxon>
        <taxon>Gunneridae</taxon>
        <taxon>Pentapetalae</taxon>
        <taxon>rosids</taxon>
        <taxon>fabids</taxon>
        <taxon>Rosales</taxon>
        <taxon>Rosaceae</taxon>
        <taxon>Rosoideae</taxon>
        <taxon>Rosoideae incertae sedis</taxon>
        <taxon>Rosa</taxon>
    </lineage>
</organism>
<dbReference type="SFLD" id="SFLDS00005">
    <property type="entry name" value="Isoprenoid_Synthase_Type_I"/>
    <property type="match status" value="1"/>
</dbReference>
<dbReference type="SMR" id="A0A2P6Q344"/>
<comment type="pathway">
    <text evidence="3">Secondary metabolite biosynthesis; terpenoid biosynthesis.</text>
</comment>
<sequence length="580" mass="66548">MASCSRAFLIIFNPQIAPKRISHVRHSNHIQPTPRKQPASEKWGIARDLSLLSSSSTPTELINYETKHTKAMDDIFVQHSQKLELFRHVLRNVADLDALEGLNVIDAVQRLGIDYHFQQEIDEILRKQMNIVSAHDDLHEVALRFRLLRQQGYFVPDDVFNNFKESNGMFKKALGEDIKGLMSLYEASQLGTEGEDTLVEGGKFSGHLLKTSLSHLDHHQARIVGNTLENPYHKTLASFMARKFFVTSPGTNTWLNLLKEVAKKDFSMVRSLHQNEIVQISKWWKELGLAKELKFARDQPLKWYIWAMACLTDPKLSEERVELTKPISFIYLIDDIFDVNGTLDELILFTEAVNRWDITAIDHLPDYMKICFKALDDITNEISYKVYKRHGWNPLQYLKKMWASLCNAFLVEAKWFASGKLPKSEEYLKNGIVSSGVIVIVVHFLFLLGQNITKQNVELLNDTPAIISSTATILRLWDDLGSAEDENQDGNDGSYVRCYLEEHQGCSIEEAREKTVNMISDEWKKLNRELLSPNPFPATFTSASLNLARMVPLMYNYDGNQCLPSLKEYMKSMLYETVSM</sequence>
<keyword evidence="6 9" id="KW-0456">Lyase</keyword>
<evidence type="ECO:0000256" key="4">
    <source>
        <dbReference type="ARBA" id="ARBA00022723"/>
    </source>
</evidence>
<comment type="cofactor">
    <cofactor evidence="2">
        <name>Mg(2+)</name>
        <dbReference type="ChEBI" id="CHEBI:18420"/>
    </cofactor>
</comment>
<comment type="caution">
    <text evidence="9">The sequence shown here is derived from an EMBL/GenBank/DDBJ whole genome shotgun (WGS) entry which is preliminary data.</text>
</comment>
<evidence type="ECO:0000313" key="10">
    <source>
        <dbReference type="Proteomes" id="UP000238479"/>
    </source>
</evidence>
<protein>
    <submittedName>
        <fullName evidence="9">Putative (3S,6E)-nerolidol synthase</fullName>
        <ecNumber evidence="9">4.2.3.48</ecNumber>
    </submittedName>
</protein>
<dbReference type="STRING" id="74649.A0A2P6Q344"/>
<accession>A0A2P6Q344</accession>
<dbReference type="OrthoDB" id="1262678at2759"/>
<dbReference type="Gene3D" id="1.10.600.10">
    <property type="entry name" value="Farnesyl Diphosphate Synthase"/>
    <property type="match status" value="1"/>
</dbReference>
<dbReference type="Pfam" id="PF01397">
    <property type="entry name" value="Terpene_synth"/>
    <property type="match status" value="1"/>
</dbReference>
<evidence type="ECO:0000259" key="7">
    <source>
        <dbReference type="Pfam" id="PF01397"/>
    </source>
</evidence>
<dbReference type="SUPFAM" id="SSF48576">
    <property type="entry name" value="Terpenoid synthases"/>
    <property type="match status" value="1"/>
</dbReference>
<dbReference type="Gramene" id="PRQ28603">
    <property type="protein sequence ID" value="PRQ28603"/>
    <property type="gene ID" value="RchiOBHm_Chr5g0004801"/>
</dbReference>
<dbReference type="Proteomes" id="UP000238479">
    <property type="component" value="Chromosome 5"/>
</dbReference>
<evidence type="ECO:0000256" key="1">
    <source>
        <dbReference type="ARBA" id="ARBA00001936"/>
    </source>
</evidence>
<keyword evidence="5" id="KW-0460">Magnesium</keyword>
<keyword evidence="10" id="KW-1185">Reference proteome</keyword>
<evidence type="ECO:0000256" key="5">
    <source>
        <dbReference type="ARBA" id="ARBA00022842"/>
    </source>
</evidence>
<dbReference type="Pfam" id="PF03936">
    <property type="entry name" value="Terpene_synth_C"/>
    <property type="match status" value="1"/>
</dbReference>
<dbReference type="GO" id="GO:0000287">
    <property type="term" value="F:magnesium ion binding"/>
    <property type="evidence" value="ECO:0007669"/>
    <property type="project" value="InterPro"/>
</dbReference>
<keyword evidence="4" id="KW-0479">Metal-binding</keyword>
<dbReference type="Gene3D" id="1.50.10.130">
    <property type="entry name" value="Terpene synthase, N-terminal domain"/>
    <property type="match status" value="1"/>
</dbReference>
<dbReference type="EC" id="4.2.3.48" evidence="9"/>
<dbReference type="InterPro" id="IPR036965">
    <property type="entry name" value="Terpene_synth_N_sf"/>
</dbReference>
<dbReference type="InterPro" id="IPR034741">
    <property type="entry name" value="Terpene_cyclase-like_1_C"/>
</dbReference>
<dbReference type="SFLD" id="SFLDG01019">
    <property type="entry name" value="Terpene_Cyclase_Like_1_C_Termi"/>
    <property type="match status" value="1"/>
</dbReference>
<dbReference type="InterPro" id="IPR001906">
    <property type="entry name" value="Terpene_synth_N"/>
</dbReference>
<dbReference type="AlphaFoldDB" id="A0A2P6Q344"/>
<feature type="domain" description="Terpene synthase N-terminal" evidence="7">
    <location>
        <begin position="71"/>
        <end position="216"/>
    </location>
</feature>
<dbReference type="InterPro" id="IPR008930">
    <property type="entry name" value="Terpenoid_cyclase/PrenylTrfase"/>
</dbReference>
<evidence type="ECO:0000313" key="9">
    <source>
        <dbReference type="EMBL" id="PRQ28603.1"/>
    </source>
</evidence>
<evidence type="ECO:0000259" key="8">
    <source>
        <dbReference type="Pfam" id="PF03936"/>
    </source>
</evidence>
<evidence type="ECO:0000256" key="6">
    <source>
        <dbReference type="ARBA" id="ARBA00023239"/>
    </source>
</evidence>
<gene>
    <name evidence="9" type="ORF">RchiOBHm_Chr5g0004801</name>
</gene>
<dbReference type="InterPro" id="IPR050148">
    <property type="entry name" value="Terpene_synthase-like"/>
</dbReference>
<proteinExistence type="predicted"/>
<dbReference type="InterPro" id="IPR005630">
    <property type="entry name" value="Terpene_synthase_metal-bd"/>
</dbReference>
<dbReference type="InterPro" id="IPR008949">
    <property type="entry name" value="Isoprenoid_synthase_dom_sf"/>
</dbReference>
<dbReference type="InterPro" id="IPR044814">
    <property type="entry name" value="Terpene_cyclase_plant_C1"/>
</dbReference>
<dbReference type="FunFam" id="1.10.600.10:FF:000007">
    <property type="entry name" value="Isoprene synthase, chloroplastic"/>
    <property type="match status" value="1"/>
</dbReference>
<evidence type="ECO:0000256" key="2">
    <source>
        <dbReference type="ARBA" id="ARBA00001946"/>
    </source>
</evidence>
<feature type="domain" description="Terpene synthase metal-binding" evidence="8">
    <location>
        <begin position="285"/>
        <end position="525"/>
    </location>
</feature>
<reference evidence="9 10" key="1">
    <citation type="journal article" date="2018" name="Nat. Genet.">
        <title>The Rosa genome provides new insights in the design of modern roses.</title>
        <authorList>
            <person name="Bendahmane M."/>
        </authorList>
    </citation>
    <scope>NUCLEOTIDE SEQUENCE [LARGE SCALE GENOMIC DNA]</scope>
    <source>
        <strain evidence="10">cv. Old Blush</strain>
    </source>
</reference>
<dbReference type="EMBL" id="PDCK01000043">
    <property type="protein sequence ID" value="PRQ28603.1"/>
    <property type="molecule type" value="Genomic_DNA"/>
</dbReference>
<dbReference type="OMA" id="MMTAIQG"/>